<dbReference type="InterPro" id="IPR014048">
    <property type="entry name" value="MethylDNA_cys_MeTrfase_DNA-bd"/>
</dbReference>
<evidence type="ECO:0000256" key="6">
    <source>
        <dbReference type="ARBA" id="ARBA00022763"/>
    </source>
</evidence>
<comment type="miscellaneous">
    <text evidence="9">This enzyme catalyzes only one turnover and therefore is not strictly catalytic. According to one definition, an enzyme is a biocatalyst that acts repeatedly and over many reaction cycles.</text>
</comment>
<dbReference type="InterPro" id="IPR023546">
    <property type="entry name" value="MGMT"/>
</dbReference>
<keyword evidence="6 9" id="KW-0227">DNA damage</keyword>
<dbReference type="SUPFAM" id="SSF53155">
    <property type="entry name" value="Methylated DNA-protein cysteine methyltransferase domain"/>
    <property type="match status" value="1"/>
</dbReference>
<name>A0A0D0IUS3_9BACT</name>
<comment type="catalytic activity">
    <reaction evidence="1 9">
        <text>a 4-O-methyl-thymidine in DNA + L-cysteinyl-[protein] = a thymidine in DNA + S-methyl-L-cysteinyl-[protein]</text>
        <dbReference type="Rhea" id="RHEA:53428"/>
        <dbReference type="Rhea" id="RHEA-COMP:10131"/>
        <dbReference type="Rhea" id="RHEA-COMP:10132"/>
        <dbReference type="Rhea" id="RHEA-COMP:13555"/>
        <dbReference type="Rhea" id="RHEA-COMP:13556"/>
        <dbReference type="ChEBI" id="CHEBI:29950"/>
        <dbReference type="ChEBI" id="CHEBI:82612"/>
        <dbReference type="ChEBI" id="CHEBI:137386"/>
        <dbReference type="ChEBI" id="CHEBI:137387"/>
        <dbReference type="EC" id="2.1.1.63"/>
    </reaction>
</comment>
<dbReference type="Gene3D" id="1.10.10.10">
    <property type="entry name" value="Winged helix-like DNA-binding domain superfamily/Winged helix DNA-binding domain"/>
    <property type="match status" value="1"/>
</dbReference>
<evidence type="ECO:0000256" key="3">
    <source>
        <dbReference type="ARBA" id="ARBA00022490"/>
    </source>
</evidence>
<dbReference type="GO" id="GO:0003908">
    <property type="term" value="F:methylated-DNA-[protein]-cysteine S-methyltransferase activity"/>
    <property type="evidence" value="ECO:0007669"/>
    <property type="project" value="UniProtKB-UniRule"/>
</dbReference>
<keyword evidence="5 9" id="KW-0808">Transferase</keyword>
<comment type="catalytic activity">
    <reaction evidence="8 9">
        <text>a 6-O-methyl-2'-deoxyguanosine in DNA + L-cysteinyl-[protein] = S-methyl-L-cysteinyl-[protein] + a 2'-deoxyguanosine in DNA</text>
        <dbReference type="Rhea" id="RHEA:24000"/>
        <dbReference type="Rhea" id="RHEA-COMP:10131"/>
        <dbReference type="Rhea" id="RHEA-COMP:10132"/>
        <dbReference type="Rhea" id="RHEA-COMP:11367"/>
        <dbReference type="Rhea" id="RHEA-COMP:11368"/>
        <dbReference type="ChEBI" id="CHEBI:29950"/>
        <dbReference type="ChEBI" id="CHEBI:82612"/>
        <dbReference type="ChEBI" id="CHEBI:85445"/>
        <dbReference type="ChEBI" id="CHEBI:85448"/>
        <dbReference type="EC" id="2.1.1.63"/>
    </reaction>
</comment>
<dbReference type="Pfam" id="PF01035">
    <property type="entry name" value="DNA_binding_1"/>
    <property type="match status" value="1"/>
</dbReference>
<dbReference type="InterPro" id="IPR036631">
    <property type="entry name" value="MGMT_N_sf"/>
</dbReference>
<dbReference type="GO" id="GO:0005737">
    <property type="term" value="C:cytoplasm"/>
    <property type="evidence" value="ECO:0007669"/>
    <property type="project" value="UniProtKB-SubCell"/>
</dbReference>
<dbReference type="PANTHER" id="PTHR10815">
    <property type="entry name" value="METHYLATED-DNA--PROTEIN-CYSTEINE METHYLTRANSFERASE"/>
    <property type="match status" value="1"/>
</dbReference>
<keyword evidence="4 9" id="KW-0489">Methyltransferase</keyword>
<dbReference type="SUPFAM" id="SSF46767">
    <property type="entry name" value="Methylated DNA-protein cysteine methyltransferase, C-terminal domain"/>
    <property type="match status" value="1"/>
</dbReference>
<sequence>MGEVRICIQYYDSPCGRLVLASFADRLCLCDWSDNPFAERNMLRLTRNMKTSFKTETTSVLEETKRQLDEYFAGKRKAFDIQLRLTGTDFQHEVWNALLDIPYGATKSYKDIAQCIGKPKAVRAVAGAIGANGISILIPCHRVIGSDHSLTGYAGGLEAKRVLLGIETQI</sequence>
<evidence type="ECO:0000256" key="5">
    <source>
        <dbReference type="ARBA" id="ARBA00022679"/>
    </source>
</evidence>
<dbReference type="InterPro" id="IPR008332">
    <property type="entry name" value="MethylG_MeTrfase_N"/>
</dbReference>
<evidence type="ECO:0000259" key="11">
    <source>
        <dbReference type="Pfam" id="PF02870"/>
    </source>
</evidence>
<dbReference type="EMBL" id="JXQK01000067">
    <property type="protein sequence ID" value="KIP61356.1"/>
    <property type="molecule type" value="Genomic_DNA"/>
</dbReference>
<dbReference type="CDD" id="cd06445">
    <property type="entry name" value="ATase"/>
    <property type="match status" value="1"/>
</dbReference>
<evidence type="ECO:0000313" key="12">
    <source>
        <dbReference type="EMBL" id="KIP61356.1"/>
    </source>
</evidence>
<comment type="function">
    <text evidence="9">Involved in the cellular defense against the biological effects of O6-methylguanine (O6-MeG) and O4-methylthymine (O4-MeT) in DNA. Repairs the methylated nucleobase in DNA by stoichiometrically transferring the methyl group to a cysteine residue in the enzyme. This is a suicide reaction: the enzyme is irreversibly inactivated.</text>
</comment>
<evidence type="ECO:0000256" key="4">
    <source>
        <dbReference type="ARBA" id="ARBA00022603"/>
    </source>
</evidence>
<dbReference type="GO" id="GO:0006307">
    <property type="term" value="P:DNA alkylation repair"/>
    <property type="evidence" value="ECO:0007669"/>
    <property type="project" value="UniProtKB-UniRule"/>
</dbReference>
<protein>
    <recommendedName>
        <fullName evidence="9">Methylated-DNA--protein-cysteine methyltransferase</fullName>
        <ecNumber evidence="9">2.1.1.63</ecNumber>
    </recommendedName>
    <alternativeName>
        <fullName evidence="9">6-O-methylguanine-DNA methyltransferase</fullName>
        <shortName evidence="9">MGMT</shortName>
    </alternativeName>
    <alternativeName>
        <fullName evidence="9">O-6-methylguanine-DNA-alkyltransferase</fullName>
    </alternativeName>
</protein>
<comment type="similarity">
    <text evidence="2 9">Belongs to the MGMT family.</text>
</comment>
<dbReference type="NCBIfam" id="TIGR00589">
    <property type="entry name" value="ogt"/>
    <property type="match status" value="1"/>
</dbReference>
<keyword evidence="7 9" id="KW-0234">DNA repair</keyword>
<dbReference type="Proteomes" id="UP000032046">
    <property type="component" value="Unassembled WGS sequence"/>
</dbReference>
<feature type="domain" description="Methylguanine DNA methyltransferase ribonuclease-like" evidence="11">
    <location>
        <begin position="9"/>
        <end position="85"/>
    </location>
</feature>
<dbReference type="HAMAP" id="MF_00772">
    <property type="entry name" value="OGT"/>
    <property type="match status" value="1"/>
</dbReference>
<dbReference type="GO" id="GO:0032259">
    <property type="term" value="P:methylation"/>
    <property type="evidence" value="ECO:0007669"/>
    <property type="project" value="UniProtKB-KW"/>
</dbReference>
<reference evidence="12 13" key="1">
    <citation type="submission" date="2015-01" db="EMBL/GenBank/DDBJ databases">
        <title>Comparative genomics of non-oral Prevotella species.</title>
        <authorList>
            <person name="Accetto T."/>
            <person name="Nograsek B."/>
            <person name="Avgustin G."/>
        </authorList>
    </citation>
    <scope>NUCLEOTIDE SEQUENCE [LARGE SCALE GENOMIC DNA]</scope>
    <source>
        <strain evidence="12 13">P5-119</strain>
    </source>
</reference>
<dbReference type="PANTHER" id="PTHR10815:SF5">
    <property type="entry name" value="METHYLATED-DNA--PROTEIN-CYSTEINE METHYLTRANSFERASE"/>
    <property type="match status" value="1"/>
</dbReference>
<dbReference type="InterPro" id="IPR036388">
    <property type="entry name" value="WH-like_DNA-bd_sf"/>
</dbReference>
<evidence type="ECO:0000259" key="10">
    <source>
        <dbReference type="Pfam" id="PF01035"/>
    </source>
</evidence>
<comment type="caution">
    <text evidence="12">The sequence shown here is derived from an EMBL/GenBank/DDBJ whole genome shotgun (WGS) entry which is preliminary data.</text>
</comment>
<dbReference type="EC" id="2.1.1.63" evidence="9"/>
<dbReference type="PROSITE" id="PS00374">
    <property type="entry name" value="MGMT"/>
    <property type="match status" value="1"/>
</dbReference>
<feature type="domain" description="Methylated-DNA-[protein]-cysteine S-methyltransferase DNA binding" evidence="10">
    <location>
        <begin position="89"/>
        <end position="168"/>
    </location>
</feature>
<dbReference type="Gene3D" id="3.30.160.70">
    <property type="entry name" value="Methylated DNA-protein cysteine methyltransferase domain"/>
    <property type="match status" value="1"/>
</dbReference>
<proteinExistence type="inferred from homology"/>
<dbReference type="FunFam" id="1.10.10.10:FF:000214">
    <property type="entry name" value="Methylated-DNA--protein-cysteine methyltransferase"/>
    <property type="match status" value="1"/>
</dbReference>
<evidence type="ECO:0000256" key="7">
    <source>
        <dbReference type="ARBA" id="ARBA00023204"/>
    </source>
</evidence>
<organism evidence="12 13">
    <name type="scientific">Prevotella pectinovora</name>
    <dbReference type="NCBI Taxonomy" id="1602169"/>
    <lineage>
        <taxon>Bacteria</taxon>
        <taxon>Pseudomonadati</taxon>
        <taxon>Bacteroidota</taxon>
        <taxon>Bacteroidia</taxon>
        <taxon>Bacteroidales</taxon>
        <taxon>Prevotellaceae</taxon>
        <taxon>Prevotella</taxon>
    </lineage>
</organism>
<evidence type="ECO:0000256" key="9">
    <source>
        <dbReference type="HAMAP-Rule" id="MF_00772"/>
    </source>
</evidence>
<dbReference type="Pfam" id="PF02870">
    <property type="entry name" value="Methyltransf_1N"/>
    <property type="match status" value="1"/>
</dbReference>
<feature type="active site" description="Nucleophile; methyl group acceptor" evidence="9">
    <location>
        <position position="140"/>
    </location>
</feature>
<evidence type="ECO:0000256" key="1">
    <source>
        <dbReference type="ARBA" id="ARBA00001286"/>
    </source>
</evidence>
<dbReference type="RefSeq" id="WP_042519745.1">
    <property type="nucleotide sequence ID" value="NZ_JXQK01000067.1"/>
</dbReference>
<keyword evidence="13" id="KW-1185">Reference proteome</keyword>
<comment type="subcellular location">
    <subcellularLocation>
        <location evidence="9">Cytoplasm</location>
    </subcellularLocation>
</comment>
<gene>
    <name evidence="12" type="ORF">ST44_09785</name>
</gene>
<evidence type="ECO:0000313" key="13">
    <source>
        <dbReference type="Proteomes" id="UP000032046"/>
    </source>
</evidence>
<dbReference type="STRING" id="1602171.ST44_09785"/>
<dbReference type="AlphaFoldDB" id="A0A0D0IUS3"/>
<keyword evidence="3 9" id="KW-0963">Cytoplasm</keyword>
<evidence type="ECO:0000256" key="8">
    <source>
        <dbReference type="ARBA" id="ARBA00049348"/>
    </source>
</evidence>
<dbReference type="InterPro" id="IPR001497">
    <property type="entry name" value="MethylDNA_cys_MeTrfase_AS"/>
</dbReference>
<evidence type="ECO:0000256" key="2">
    <source>
        <dbReference type="ARBA" id="ARBA00008711"/>
    </source>
</evidence>
<accession>A0A0D0IUS3</accession>
<dbReference type="InterPro" id="IPR036217">
    <property type="entry name" value="MethylDNA_cys_MeTrfase_DNAb"/>
</dbReference>